<dbReference type="KEGG" id="prag:EKN56_10585"/>
<sequence>MEKNVYKDKDRNRFIPMPGINRFAERLKLAMGSMSNVELARLSGVSESAIRGYLKGKSFPAIDKIQAISIACCAPLEWLITGDDFAQLSEMSTTQYDEGLAFIMKNLTSSQRQSLINAIIRFGIDGILSALNEPSVSAEFASLSEAEKEQVMRLFEEVKKGAPKVSEKVIQGSLTSKKRKVG</sequence>
<dbReference type="GO" id="GO:0003677">
    <property type="term" value="F:DNA binding"/>
    <property type="evidence" value="ECO:0007669"/>
    <property type="project" value="InterPro"/>
</dbReference>
<dbReference type="InterPro" id="IPR010744">
    <property type="entry name" value="Phage_CI_N"/>
</dbReference>
<dbReference type="OrthoDB" id="5959816at2"/>
<dbReference type="CDD" id="cd00093">
    <property type="entry name" value="HTH_XRE"/>
    <property type="match status" value="1"/>
</dbReference>
<dbReference type="EMBL" id="CP034752">
    <property type="protein sequence ID" value="QBH96815.1"/>
    <property type="molecule type" value="Genomic_DNA"/>
</dbReference>
<evidence type="ECO:0000259" key="1">
    <source>
        <dbReference type="PROSITE" id="PS50943"/>
    </source>
</evidence>
<dbReference type="RefSeq" id="WP_130591759.1">
    <property type="nucleotide sequence ID" value="NZ_CP034752.1"/>
</dbReference>
<dbReference type="PROSITE" id="PS50943">
    <property type="entry name" value="HTH_CROC1"/>
    <property type="match status" value="1"/>
</dbReference>
<organism evidence="2 3">
    <name type="scientific">Limnobaculum zhutongyuii</name>
    <dbReference type="NCBI Taxonomy" id="2498113"/>
    <lineage>
        <taxon>Bacteria</taxon>
        <taxon>Pseudomonadati</taxon>
        <taxon>Pseudomonadota</taxon>
        <taxon>Gammaproteobacteria</taxon>
        <taxon>Enterobacterales</taxon>
        <taxon>Budviciaceae</taxon>
        <taxon>Limnobaculum</taxon>
    </lineage>
</organism>
<name>A0A411WL03_9GAMM</name>
<dbReference type="Gene3D" id="1.10.260.40">
    <property type="entry name" value="lambda repressor-like DNA-binding domains"/>
    <property type="match status" value="1"/>
</dbReference>
<feature type="domain" description="HTH cro/C1-type" evidence="1">
    <location>
        <begin position="38"/>
        <end position="79"/>
    </location>
</feature>
<dbReference type="Pfam" id="PF07022">
    <property type="entry name" value="Phage_CI_repr"/>
    <property type="match status" value="1"/>
</dbReference>
<keyword evidence="3" id="KW-1185">Reference proteome</keyword>
<accession>A0A411WL03</accession>
<dbReference type="SUPFAM" id="SSF47413">
    <property type="entry name" value="lambda repressor-like DNA-binding domains"/>
    <property type="match status" value="1"/>
</dbReference>
<evidence type="ECO:0000313" key="3">
    <source>
        <dbReference type="Proteomes" id="UP000293154"/>
    </source>
</evidence>
<protein>
    <submittedName>
        <fullName evidence="2">Helix-turn-helix domain-containing protein</fullName>
    </submittedName>
</protein>
<proteinExistence type="predicted"/>
<dbReference type="AlphaFoldDB" id="A0A411WL03"/>
<dbReference type="Proteomes" id="UP000293154">
    <property type="component" value="Chromosome"/>
</dbReference>
<dbReference type="InterPro" id="IPR001387">
    <property type="entry name" value="Cro/C1-type_HTH"/>
</dbReference>
<reference evidence="2 3" key="1">
    <citation type="submission" date="2019-03" db="EMBL/GenBank/DDBJ databases">
        <title>Pragia sp. nov. isolated from the gut tract of Carduelis flavirostris.</title>
        <authorList>
            <person name="Ge Y."/>
        </authorList>
    </citation>
    <scope>NUCLEOTIDE SEQUENCE [LARGE SCALE GENOMIC DNA]</scope>
    <source>
        <strain evidence="2 3">CF-458</strain>
    </source>
</reference>
<dbReference type="InterPro" id="IPR010982">
    <property type="entry name" value="Lambda_DNA-bd_dom_sf"/>
</dbReference>
<dbReference type="GO" id="GO:0045892">
    <property type="term" value="P:negative regulation of DNA-templated transcription"/>
    <property type="evidence" value="ECO:0007669"/>
    <property type="project" value="InterPro"/>
</dbReference>
<evidence type="ECO:0000313" key="2">
    <source>
        <dbReference type="EMBL" id="QBH96815.1"/>
    </source>
</evidence>
<dbReference type="SMART" id="SM00530">
    <property type="entry name" value="HTH_XRE"/>
    <property type="match status" value="1"/>
</dbReference>
<gene>
    <name evidence="2" type="ORF">EKN56_10585</name>
</gene>